<name>A0A9P6EBU4_9AGAR</name>
<evidence type="ECO:0000313" key="8">
    <source>
        <dbReference type="Proteomes" id="UP000807306"/>
    </source>
</evidence>
<keyword evidence="5" id="KW-0472">Membrane</keyword>
<protein>
    <recommendedName>
        <fullName evidence="6">MYND-type domain-containing protein</fullName>
    </recommendedName>
</protein>
<comment type="caution">
    <text evidence="7">The sequence shown here is derived from an EMBL/GenBank/DDBJ whole genome shotgun (WGS) entry which is preliminary data.</text>
</comment>
<gene>
    <name evidence="7" type="ORF">CPB83DRAFT_857730</name>
</gene>
<dbReference type="OrthoDB" id="549788at2759"/>
<dbReference type="SUPFAM" id="SSF144232">
    <property type="entry name" value="HIT/MYND zinc finger-like"/>
    <property type="match status" value="1"/>
</dbReference>
<evidence type="ECO:0000256" key="1">
    <source>
        <dbReference type="ARBA" id="ARBA00022723"/>
    </source>
</evidence>
<reference evidence="7" key="1">
    <citation type="submission" date="2020-11" db="EMBL/GenBank/DDBJ databases">
        <authorList>
            <consortium name="DOE Joint Genome Institute"/>
            <person name="Ahrendt S."/>
            <person name="Riley R."/>
            <person name="Andreopoulos W."/>
            <person name="Labutti K."/>
            <person name="Pangilinan J."/>
            <person name="Ruiz-Duenas F.J."/>
            <person name="Barrasa J.M."/>
            <person name="Sanchez-Garcia M."/>
            <person name="Camarero S."/>
            <person name="Miyauchi S."/>
            <person name="Serrano A."/>
            <person name="Linde D."/>
            <person name="Babiker R."/>
            <person name="Drula E."/>
            <person name="Ayuso-Fernandez I."/>
            <person name="Pacheco R."/>
            <person name="Padilla G."/>
            <person name="Ferreira P."/>
            <person name="Barriuso J."/>
            <person name="Kellner H."/>
            <person name="Castanera R."/>
            <person name="Alfaro M."/>
            <person name="Ramirez L."/>
            <person name="Pisabarro A.G."/>
            <person name="Kuo A."/>
            <person name="Tritt A."/>
            <person name="Lipzen A."/>
            <person name="He G."/>
            <person name="Yan M."/>
            <person name="Ng V."/>
            <person name="Cullen D."/>
            <person name="Martin F."/>
            <person name="Rosso M.-N."/>
            <person name="Henrissat B."/>
            <person name="Hibbett D."/>
            <person name="Martinez A.T."/>
            <person name="Grigoriev I.V."/>
        </authorList>
    </citation>
    <scope>NUCLEOTIDE SEQUENCE</scope>
    <source>
        <strain evidence="7">CBS 506.95</strain>
    </source>
</reference>
<accession>A0A9P6EBU4</accession>
<sequence length="248" mass="28588">MTSKETEDLRKFPDCAMCNSPATIRCPKCCCVNLYCSVKCQRADANVHNLLCSKRRTFETPPSTSARRAIVFYENGDIKFVWINTEMKTDPDEGTWESPVGLKRYFYGKNPSLQAYYSNVVRSRRLKEQIDLRLKDDFLLDGTSKKNLAVCKVVPIMNNGGTVWRGPLVALKHERSWHNEERSWPNACPGYGHMDMGDFREVVDYLTNWKRGIDGVYETPRNYSRKSSVFFGLITVSMIFGVLYKIFL</sequence>
<dbReference type="AlphaFoldDB" id="A0A9P6EBU4"/>
<dbReference type="EMBL" id="MU157870">
    <property type="protein sequence ID" value="KAF9526556.1"/>
    <property type="molecule type" value="Genomic_DNA"/>
</dbReference>
<dbReference type="Gene3D" id="6.10.140.2220">
    <property type="match status" value="1"/>
</dbReference>
<evidence type="ECO:0000256" key="3">
    <source>
        <dbReference type="ARBA" id="ARBA00022833"/>
    </source>
</evidence>
<evidence type="ECO:0000313" key="7">
    <source>
        <dbReference type="EMBL" id="KAF9526556.1"/>
    </source>
</evidence>
<dbReference type="Proteomes" id="UP000807306">
    <property type="component" value="Unassembled WGS sequence"/>
</dbReference>
<keyword evidence="5" id="KW-1133">Transmembrane helix</keyword>
<dbReference type="PROSITE" id="PS50865">
    <property type="entry name" value="ZF_MYND_2"/>
    <property type="match status" value="1"/>
</dbReference>
<feature type="domain" description="MYND-type" evidence="6">
    <location>
        <begin position="15"/>
        <end position="52"/>
    </location>
</feature>
<evidence type="ECO:0000256" key="4">
    <source>
        <dbReference type="PROSITE-ProRule" id="PRU00134"/>
    </source>
</evidence>
<dbReference type="InterPro" id="IPR002893">
    <property type="entry name" value="Znf_MYND"/>
</dbReference>
<keyword evidence="2 4" id="KW-0863">Zinc-finger</keyword>
<keyword evidence="1" id="KW-0479">Metal-binding</keyword>
<feature type="transmembrane region" description="Helical" evidence="5">
    <location>
        <begin position="229"/>
        <end position="247"/>
    </location>
</feature>
<dbReference type="GO" id="GO:0008270">
    <property type="term" value="F:zinc ion binding"/>
    <property type="evidence" value="ECO:0007669"/>
    <property type="project" value="UniProtKB-KW"/>
</dbReference>
<keyword evidence="8" id="KW-1185">Reference proteome</keyword>
<evidence type="ECO:0000256" key="5">
    <source>
        <dbReference type="SAM" id="Phobius"/>
    </source>
</evidence>
<evidence type="ECO:0000256" key="2">
    <source>
        <dbReference type="ARBA" id="ARBA00022771"/>
    </source>
</evidence>
<organism evidence="7 8">
    <name type="scientific">Crepidotus variabilis</name>
    <dbReference type="NCBI Taxonomy" id="179855"/>
    <lineage>
        <taxon>Eukaryota</taxon>
        <taxon>Fungi</taxon>
        <taxon>Dikarya</taxon>
        <taxon>Basidiomycota</taxon>
        <taxon>Agaricomycotina</taxon>
        <taxon>Agaricomycetes</taxon>
        <taxon>Agaricomycetidae</taxon>
        <taxon>Agaricales</taxon>
        <taxon>Agaricineae</taxon>
        <taxon>Crepidotaceae</taxon>
        <taxon>Crepidotus</taxon>
    </lineage>
</organism>
<keyword evidence="3" id="KW-0862">Zinc</keyword>
<dbReference type="PROSITE" id="PS01360">
    <property type="entry name" value="ZF_MYND_1"/>
    <property type="match status" value="1"/>
</dbReference>
<evidence type="ECO:0000259" key="6">
    <source>
        <dbReference type="PROSITE" id="PS50865"/>
    </source>
</evidence>
<proteinExistence type="predicted"/>
<keyword evidence="5" id="KW-0812">Transmembrane</keyword>